<dbReference type="Gene3D" id="3.40.50.300">
    <property type="entry name" value="P-loop containing nucleotide triphosphate hydrolases"/>
    <property type="match status" value="1"/>
</dbReference>
<dbReference type="Pfam" id="PF00005">
    <property type="entry name" value="ABC_tran"/>
    <property type="match status" value="1"/>
</dbReference>
<dbReference type="InterPro" id="IPR003593">
    <property type="entry name" value="AAA+_ATPase"/>
</dbReference>
<keyword evidence="7" id="KW-1278">Translocase</keyword>
<dbReference type="PROSITE" id="PS50893">
    <property type="entry name" value="ABC_TRANSPORTER_2"/>
    <property type="match status" value="1"/>
</dbReference>
<dbReference type="InterPro" id="IPR017871">
    <property type="entry name" value="ABC_transporter-like_CS"/>
</dbReference>
<comment type="caution">
    <text evidence="11">The sequence shown here is derived from an EMBL/GenBank/DDBJ whole genome shotgun (WGS) entry which is preliminary data.</text>
</comment>
<keyword evidence="8" id="KW-0406">Ion transport</keyword>
<gene>
    <name evidence="11" type="ORF">ACFSKO_19005</name>
</gene>
<evidence type="ECO:0000256" key="7">
    <source>
        <dbReference type="ARBA" id="ARBA00022967"/>
    </source>
</evidence>
<dbReference type="InterPro" id="IPR003439">
    <property type="entry name" value="ABC_transporter-like_ATP-bd"/>
</dbReference>
<dbReference type="CDD" id="cd03235">
    <property type="entry name" value="ABC_Metallic_Cations"/>
    <property type="match status" value="1"/>
</dbReference>
<keyword evidence="4" id="KW-0862">Zinc</keyword>
<evidence type="ECO:0000313" key="11">
    <source>
        <dbReference type="EMBL" id="MFD2207709.1"/>
    </source>
</evidence>
<keyword evidence="12" id="KW-1185">Reference proteome</keyword>
<sequence>MSGEPLIQACDLTIKFGGRTAIRDVNLTVHKKEIVTLIGPNGAGKSTLLRALLQAIKPTSGEVWRRHGLIIGYVPQKLNIDPIMPMTVERFLSIPERRPLDERKEALANVGASHTLNQSVQSLSGGEFQRVLLARAILRKPDLLVLDEPVQGVDFQGQTELYKLISRLKDQAGFGILMVSHDLHIVMAETDRVVCINGHVCCSGAPTQVSDSPEYLALFGGQTKPGLAVYHHLHDHIHDIGHQHGPDCAHPNPSNSDQV</sequence>
<name>A0ABW5BQ34_9PROT</name>
<keyword evidence="1" id="KW-0813">Transport</keyword>
<evidence type="ECO:0000256" key="9">
    <source>
        <dbReference type="ARBA" id="ARBA00023136"/>
    </source>
</evidence>
<dbReference type="GO" id="GO:0005524">
    <property type="term" value="F:ATP binding"/>
    <property type="evidence" value="ECO:0007669"/>
    <property type="project" value="UniProtKB-KW"/>
</dbReference>
<dbReference type="InterPro" id="IPR050153">
    <property type="entry name" value="Metal_Ion_Import_ABC"/>
</dbReference>
<dbReference type="InterPro" id="IPR027417">
    <property type="entry name" value="P-loop_NTPase"/>
</dbReference>
<evidence type="ECO:0000259" key="10">
    <source>
        <dbReference type="PROSITE" id="PS50893"/>
    </source>
</evidence>
<evidence type="ECO:0000256" key="8">
    <source>
        <dbReference type="ARBA" id="ARBA00023065"/>
    </source>
</evidence>
<evidence type="ECO:0000313" key="12">
    <source>
        <dbReference type="Proteomes" id="UP001597294"/>
    </source>
</evidence>
<dbReference type="PANTHER" id="PTHR42734:SF9">
    <property type="entry name" value="ZINC IMPORT ATP-BINDING PROTEIN ZNUC"/>
    <property type="match status" value="1"/>
</dbReference>
<organism evidence="11 12">
    <name type="scientific">Kiloniella antarctica</name>
    <dbReference type="NCBI Taxonomy" id="1550907"/>
    <lineage>
        <taxon>Bacteria</taxon>
        <taxon>Pseudomonadati</taxon>
        <taxon>Pseudomonadota</taxon>
        <taxon>Alphaproteobacteria</taxon>
        <taxon>Rhodospirillales</taxon>
        <taxon>Kiloniellaceae</taxon>
        <taxon>Kiloniella</taxon>
    </lineage>
</organism>
<dbReference type="RefSeq" id="WP_380255415.1">
    <property type="nucleotide sequence ID" value="NZ_JBHUII010000013.1"/>
</dbReference>
<evidence type="ECO:0000256" key="5">
    <source>
        <dbReference type="ARBA" id="ARBA00022840"/>
    </source>
</evidence>
<reference evidence="12" key="1">
    <citation type="journal article" date="2019" name="Int. J. Syst. Evol. Microbiol.">
        <title>The Global Catalogue of Microorganisms (GCM) 10K type strain sequencing project: providing services to taxonomists for standard genome sequencing and annotation.</title>
        <authorList>
            <consortium name="The Broad Institute Genomics Platform"/>
            <consortium name="The Broad Institute Genome Sequencing Center for Infectious Disease"/>
            <person name="Wu L."/>
            <person name="Ma J."/>
        </authorList>
    </citation>
    <scope>NUCLEOTIDE SEQUENCE [LARGE SCALE GENOMIC DNA]</scope>
    <source>
        <strain evidence="12">CGMCC 4.7192</strain>
    </source>
</reference>
<accession>A0ABW5BQ34</accession>
<dbReference type="PANTHER" id="PTHR42734">
    <property type="entry name" value="METAL TRANSPORT SYSTEM ATP-BINDING PROTEIN TM_0124-RELATED"/>
    <property type="match status" value="1"/>
</dbReference>
<dbReference type="SUPFAM" id="SSF52540">
    <property type="entry name" value="P-loop containing nucleoside triphosphate hydrolases"/>
    <property type="match status" value="1"/>
</dbReference>
<evidence type="ECO:0000256" key="4">
    <source>
        <dbReference type="ARBA" id="ARBA00022833"/>
    </source>
</evidence>
<keyword evidence="5 11" id="KW-0067">ATP-binding</keyword>
<evidence type="ECO:0000256" key="6">
    <source>
        <dbReference type="ARBA" id="ARBA00022906"/>
    </source>
</evidence>
<evidence type="ECO:0000256" key="2">
    <source>
        <dbReference type="ARBA" id="ARBA00022475"/>
    </source>
</evidence>
<evidence type="ECO:0000256" key="1">
    <source>
        <dbReference type="ARBA" id="ARBA00022448"/>
    </source>
</evidence>
<dbReference type="EMBL" id="JBHUII010000013">
    <property type="protein sequence ID" value="MFD2207709.1"/>
    <property type="molecule type" value="Genomic_DNA"/>
</dbReference>
<evidence type="ECO:0000256" key="3">
    <source>
        <dbReference type="ARBA" id="ARBA00022741"/>
    </source>
</evidence>
<keyword evidence="2" id="KW-1003">Cell membrane</keyword>
<keyword evidence="3" id="KW-0547">Nucleotide-binding</keyword>
<dbReference type="PROSITE" id="PS00211">
    <property type="entry name" value="ABC_TRANSPORTER_1"/>
    <property type="match status" value="1"/>
</dbReference>
<dbReference type="SMART" id="SM00382">
    <property type="entry name" value="AAA"/>
    <property type="match status" value="1"/>
</dbReference>
<feature type="domain" description="ABC transporter" evidence="10">
    <location>
        <begin position="7"/>
        <end position="222"/>
    </location>
</feature>
<keyword evidence="9" id="KW-0472">Membrane</keyword>
<proteinExistence type="predicted"/>
<dbReference type="Proteomes" id="UP001597294">
    <property type="component" value="Unassembled WGS sequence"/>
</dbReference>
<keyword evidence="6" id="KW-0864">Zinc transport</keyword>
<protein>
    <submittedName>
        <fullName evidence="11">ATP-binding cassette domain-containing protein</fullName>
    </submittedName>
</protein>